<evidence type="ECO:0000313" key="4">
    <source>
        <dbReference type="Proteomes" id="UP000298781"/>
    </source>
</evidence>
<feature type="transmembrane region" description="Helical" evidence="2">
    <location>
        <begin position="96"/>
        <end position="120"/>
    </location>
</feature>
<feature type="compositionally biased region" description="Basic residues" evidence="1">
    <location>
        <begin position="164"/>
        <end position="174"/>
    </location>
</feature>
<protein>
    <recommendedName>
        <fullName evidence="5">FxsA family protein</fullName>
    </recommendedName>
</protein>
<feature type="transmembrane region" description="Helical" evidence="2">
    <location>
        <begin position="49"/>
        <end position="75"/>
    </location>
</feature>
<organism evidence="3 4">
    <name type="scientific">Phreatobacter stygius</name>
    <dbReference type="NCBI Taxonomy" id="1940610"/>
    <lineage>
        <taxon>Bacteria</taxon>
        <taxon>Pseudomonadati</taxon>
        <taxon>Pseudomonadota</taxon>
        <taxon>Alphaproteobacteria</taxon>
        <taxon>Hyphomicrobiales</taxon>
        <taxon>Phreatobacteraceae</taxon>
        <taxon>Phreatobacter</taxon>
    </lineage>
</organism>
<dbReference type="EMBL" id="CP039690">
    <property type="protein sequence ID" value="QCI65335.1"/>
    <property type="molecule type" value="Genomic_DNA"/>
</dbReference>
<keyword evidence="2" id="KW-1133">Transmembrane helix</keyword>
<feature type="transmembrane region" description="Helical" evidence="2">
    <location>
        <begin position="24"/>
        <end position="43"/>
    </location>
</feature>
<dbReference type="GO" id="GO:0016020">
    <property type="term" value="C:membrane"/>
    <property type="evidence" value="ECO:0007669"/>
    <property type="project" value="InterPro"/>
</dbReference>
<feature type="compositionally biased region" description="Basic and acidic residues" evidence="1">
    <location>
        <begin position="153"/>
        <end position="163"/>
    </location>
</feature>
<sequence length="174" mass="18700">MAGACHNPWETSGHKGSLMIRLRWLILGVIALPFVEFAAFWWVAGRVGFFTALISVIATSMIGVMILKGGARLLFTQLAAGRVVLLNQGAARSGMLTALAGLLLAIPGFVTDLAAVALLLPALKALLFGTRALTPHGPSRTPPPPGVVDLDPGDWREETEPARSRRRTRRIDRD</sequence>
<keyword evidence="2" id="KW-0812">Transmembrane</keyword>
<name>A0A4D7B1V6_9HYPH</name>
<feature type="region of interest" description="Disordered" evidence="1">
    <location>
        <begin position="134"/>
        <end position="174"/>
    </location>
</feature>
<proteinExistence type="predicted"/>
<evidence type="ECO:0008006" key="5">
    <source>
        <dbReference type="Google" id="ProtNLM"/>
    </source>
</evidence>
<keyword evidence="4" id="KW-1185">Reference proteome</keyword>
<dbReference type="PANTHER" id="PTHR35335:SF1">
    <property type="entry name" value="UPF0716 PROTEIN FXSA"/>
    <property type="match status" value="1"/>
</dbReference>
<dbReference type="InterPro" id="IPR007313">
    <property type="entry name" value="FxsA"/>
</dbReference>
<dbReference type="OrthoDB" id="9792788at2"/>
<accession>A0A4D7B1V6</accession>
<reference evidence="3 4" key="1">
    <citation type="submission" date="2019-04" db="EMBL/GenBank/DDBJ databases">
        <title>Phreatobacter aquaticus sp. nov.</title>
        <authorList>
            <person name="Choi A."/>
        </authorList>
    </citation>
    <scope>NUCLEOTIDE SEQUENCE [LARGE SCALE GENOMIC DNA]</scope>
    <source>
        <strain evidence="3 4">KCTC 52518</strain>
    </source>
</reference>
<dbReference type="Pfam" id="PF04186">
    <property type="entry name" value="FxsA"/>
    <property type="match status" value="1"/>
</dbReference>
<evidence type="ECO:0000313" key="3">
    <source>
        <dbReference type="EMBL" id="QCI65335.1"/>
    </source>
</evidence>
<dbReference type="PANTHER" id="PTHR35335">
    <property type="entry name" value="UPF0716 PROTEIN FXSA"/>
    <property type="match status" value="1"/>
</dbReference>
<dbReference type="NCBIfam" id="NF008528">
    <property type="entry name" value="PRK11463.1-2"/>
    <property type="match status" value="1"/>
</dbReference>
<dbReference type="AlphaFoldDB" id="A0A4D7B1V6"/>
<gene>
    <name evidence="3" type="ORF">E8M01_14625</name>
</gene>
<evidence type="ECO:0000256" key="1">
    <source>
        <dbReference type="SAM" id="MobiDB-lite"/>
    </source>
</evidence>
<evidence type="ECO:0000256" key="2">
    <source>
        <dbReference type="SAM" id="Phobius"/>
    </source>
</evidence>
<keyword evidence="2" id="KW-0472">Membrane</keyword>
<dbReference type="KEGG" id="pstg:E8M01_14625"/>
<dbReference type="Proteomes" id="UP000298781">
    <property type="component" value="Chromosome"/>
</dbReference>